<dbReference type="EMBL" id="LR797408">
    <property type="protein sequence ID" value="CAB4214590.1"/>
    <property type="molecule type" value="Genomic_DNA"/>
</dbReference>
<reference evidence="3" key="1">
    <citation type="submission" date="2020-05" db="EMBL/GenBank/DDBJ databases">
        <authorList>
            <person name="Chiriac C."/>
            <person name="Salcher M."/>
            <person name="Ghai R."/>
            <person name="Kavagutti S V."/>
        </authorList>
    </citation>
    <scope>NUCLEOTIDE SEQUENCE</scope>
</reference>
<organism evidence="3">
    <name type="scientific">uncultured Caudovirales phage</name>
    <dbReference type="NCBI Taxonomy" id="2100421"/>
    <lineage>
        <taxon>Viruses</taxon>
        <taxon>Duplodnaviria</taxon>
        <taxon>Heunggongvirae</taxon>
        <taxon>Uroviricota</taxon>
        <taxon>Caudoviricetes</taxon>
        <taxon>Peduoviridae</taxon>
        <taxon>Maltschvirus</taxon>
        <taxon>Maltschvirus maltsch</taxon>
    </lineage>
</organism>
<keyword evidence="1" id="KW-0472">Membrane</keyword>
<evidence type="ECO:0000256" key="1">
    <source>
        <dbReference type="SAM" id="Phobius"/>
    </source>
</evidence>
<evidence type="ECO:0000313" key="3">
    <source>
        <dbReference type="EMBL" id="CAB4214590.1"/>
    </source>
</evidence>
<accession>A0A6J5SJZ0</accession>
<evidence type="ECO:0000313" key="2">
    <source>
        <dbReference type="EMBL" id="CAB4172683.1"/>
    </source>
</evidence>
<keyword evidence="1" id="KW-0812">Transmembrane</keyword>
<keyword evidence="1" id="KW-1133">Transmembrane helix</keyword>
<dbReference type="EMBL" id="LR796884">
    <property type="protein sequence ID" value="CAB4172683.1"/>
    <property type="molecule type" value="Genomic_DNA"/>
</dbReference>
<proteinExistence type="predicted"/>
<gene>
    <name evidence="3" type="ORF">UFOVP1465_53</name>
    <name evidence="2" type="ORF">UFOVP937_48</name>
</gene>
<sequence length="76" mass="8102">MFSLLLTPVGRYLAMAVAVVVVLSGVYFKIRADAIAEIEAKATADALRRVEHAITAGDAADVSPDSLFKSDGHKRD</sequence>
<feature type="transmembrane region" description="Helical" evidence="1">
    <location>
        <begin position="12"/>
        <end position="30"/>
    </location>
</feature>
<protein>
    <submittedName>
        <fullName evidence="3">Uncharacterized protein</fullName>
    </submittedName>
</protein>
<name>A0A6J5SJZ0_9CAUD</name>